<dbReference type="Proteomes" id="UP000187203">
    <property type="component" value="Unassembled WGS sequence"/>
</dbReference>
<proteinExistence type="predicted"/>
<protein>
    <submittedName>
        <fullName evidence="1">Uncharacterized protein</fullName>
    </submittedName>
</protein>
<name>A0A1R3G8K5_9ROSI</name>
<reference evidence="2" key="1">
    <citation type="submission" date="2013-09" db="EMBL/GenBank/DDBJ databases">
        <title>Corchorus olitorius genome sequencing.</title>
        <authorList>
            <person name="Alam M."/>
            <person name="Haque M.S."/>
            <person name="Islam M.S."/>
            <person name="Emdad E.M."/>
            <person name="Islam M.M."/>
            <person name="Ahmed B."/>
            <person name="Halim A."/>
            <person name="Hossen Q.M.M."/>
            <person name="Hossain M.Z."/>
            <person name="Ahmed R."/>
            <person name="Khan M.M."/>
            <person name="Islam R."/>
            <person name="Rashid M.M."/>
            <person name="Khan S.A."/>
            <person name="Rahman M.S."/>
            <person name="Alam M."/>
            <person name="Yahiya A.S."/>
            <person name="Khan M.S."/>
            <person name="Azam M.S."/>
            <person name="Haque T."/>
            <person name="Lashkar M.Z.H."/>
            <person name="Akhand A.I."/>
            <person name="Morshed G."/>
            <person name="Roy S."/>
            <person name="Uddin K.S."/>
            <person name="Rabeya T."/>
            <person name="Hossain A.S."/>
            <person name="Chowdhury A."/>
            <person name="Snigdha A.R."/>
            <person name="Mortoza M.S."/>
            <person name="Matin S.A."/>
            <person name="Hoque S.M.E."/>
            <person name="Islam M.K."/>
            <person name="Roy D.K."/>
            <person name="Haider R."/>
            <person name="Moosa M.M."/>
            <person name="Elias S.M."/>
            <person name="Hasan A.M."/>
            <person name="Jahan S."/>
            <person name="Shafiuddin M."/>
            <person name="Mahmood N."/>
            <person name="Shommy N.S."/>
        </authorList>
    </citation>
    <scope>NUCLEOTIDE SEQUENCE [LARGE SCALE GENOMIC DNA]</scope>
    <source>
        <strain evidence="2">cv. O-4</strain>
    </source>
</reference>
<sequence>MESGPSGGALGRDDLTSSSPTAVMLWWMCEVWLRASMSLASTCGIPFSSGGPRVAGWPLPHSPLADPMSFALSFADSPSSNSGSAISLFY</sequence>
<dbReference type="EMBL" id="AWUE01023259">
    <property type="protein sequence ID" value="OMO54419.1"/>
    <property type="molecule type" value="Genomic_DNA"/>
</dbReference>
<evidence type="ECO:0000313" key="1">
    <source>
        <dbReference type="EMBL" id="OMO54419.1"/>
    </source>
</evidence>
<dbReference type="AlphaFoldDB" id="A0A1R3G8K5"/>
<organism evidence="1 2">
    <name type="scientific">Corchorus olitorius</name>
    <dbReference type="NCBI Taxonomy" id="93759"/>
    <lineage>
        <taxon>Eukaryota</taxon>
        <taxon>Viridiplantae</taxon>
        <taxon>Streptophyta</taxon>
        <taxon>Embryophyta</taxon>
        <taxon>Tracheophyta</taxon>
        <taxon>Spermatophyta</taxon>
        <taxon>Magnoliopsida</taxon>
        <taxon>eudicotyledons</taxon>
        <taxon>Gunneridae</taxon>
        <taxon>Pentapetalae</taxon>
        <taxon>rosids</taxon>
        <taxon>malvids</taxon>
        <taxon>Malvales</taxon>
        <taxon>Malvaceae</taxon>
        <taxon>Grewioideae</taxon>
        <taxon>Apeibeae</taxon>
        <taxon>Corchorus</taxon>
    </lineage>
</organism>
<gene>
    <name evidence="1" type="ORF">COLO4_36494</name>
</gene>
<comment type="caution">
    <text evidence="1">The sequence shown here is derived from an EMBL/GenBank/DDBJ whole genome shotgun (WGS) entry which is preliminary data.</text>
</comment>
<accession>A0A1R3G8K5</accession>
<keyword evidence="2" id="KW-1185">Reference proteome</keyword>
<evidence type="ECO:0000313" key="2">
    <source>
        <dbReference type="Proteomes" id="UP000187203"/>
    </source>
</evidence>